<name>A0A388K6Y6_CHABU</name>
<feature type="region of interest" description="Disordered" evidence="1">
    <location>
        <begin position="561"/>
        <end position="617"/>
    </location>
</feature>
<organism evidence="2 3">
    <name type="scientific">Chara braunii</name>
    <name type="common">Braun's stonewort</name>
    <dbReference type="NCBI Taxonomy" id="69332"/>
    <lineage>
        <taxon>Eukaryota</taxon>
        <taxon>Viridiplantae</taxon>
        <taxon>Streptophyta</taxon>
        <taxon>Charophyceae</taxon>
        <taxon>Charales</taxon>
        <taxon>Characeae</taxon>
        <taxon>Chara</taxon>
    </lineage>
</organism>
<dbReference type="EMBL" id="BFEA01000066">
    <property type="protein sequence ID" value="GBG65812.1"/>
    <property type="molecule type" value="Genomic_DNA"/>
</dbReference>
<evidence type="ECO:0000256" key="1">
    <source>
        <dbReference type="SAM" id="MobiDB-lite"/>
    </source>
</evidence>
<evidence type="ECO:0000313" key="3">
    <source>
        <dbReference type="Proteomes" id="UP000265515"/>
    </source>
</evidence>
<evidence type="ECO:0000313" key="2">
    <source>
        <dbReference type="EMBL" id="GBG65812.1"/>
    </source>
</evidence>
<feature type="compositionally biased region" description="Basic and acidic residues" evidence="1">
    <location>
        <begin position="382"/>
        <end position="404"/>
    </location>
</feature>
<reference evidence="2 3" key="1">
    <citation type="journal article" date="2018" name="Cell">
        <title>The Chara Genome: Secondary Complexity and Implications for Plant Terrestrialization.</title>
        <authorList>
            <person name="Nishiyama T."/>
            <person name="Sakayama H."/>
            <person name="Vries J.D."/>
            <person name="Buschmann H."/>
            <person name="Saint-Marcoux D."/>
            <person name="Ullrich K.K."/>
            <person name="Haas F.B."/>
            <person name="Vanderstraeten L."/>
            <person name="Becker D."/>
            <person name="Lang D."/>
            <person name="Vosolsobe S."/>
            <person name="Rombauts S."/>
            <person name="Wilhelmsson P.K.I."/>
            <person name="Janitza P."/>
            <person name="Kern R."/>
            <person name="Heyl A."/>
            <person name="Rumpler F."/>
            <person name="Villalobos L.I.A.C."/>
            <person name="Clay J.M."/>
            <person name="Skokan R."/>
            <person name="Toyoda A."/>
            <person name="Suzuki Y."/>
            <person name="Kagoshima H."/>
            <person name="Schijlen E."/>
            <person name="Tajeshwar N."/>
            <person name="Catarino B."/>
            <person name="Hetherington A.J."/>
            <person name="Saltykova A."/>
            <person name="Bonnot C."/>
            <person name="Breuninger H."/>
            <person name="Symeonidi A."/>
            <person name="Radhakrishnan G.V."/>
            <person name="Van Nieuwerburgh F."/>
            <person name="Deforce D."/>
            <person name="Chang C."/>
            <person name="Karol K.G."/>
            <person name="Hedrich R."/>
            <person name="Ulvskov P."/>
            <person name="Glockner G."/>
            <person name="Delwiche C.F."/>
            <person name="Petrasek J."/>
            <person name="Van de Peer Y."/>
            <person name="Friml J."/>
            <person name="Beilby M."/>
            <person name="Dolan L."/>
            <person name="Kohara Y."/>
            <person name="Sugano S."/>
            <person name="Fujiyama A."/>
            <person name="Delaux P.-M."/>
            <person name="Quint M."/>
            <person name="TheiBen G."/>
            <person name="Hagemann M."/>
            <person name="Harholt J."/>
            <person name="Dunand C."/>
            <person name="Zachgo S."/>
            <person name="Langdale J."/>
            <person name="Maumus F."/>
            <person name="Straeten D.V.D."/>
            <person name="Gould S.B."/>
            <person name="Rensing S.A."/>
        </authorList>
    </citation>
    <scope>NUCLEOTIDE SEQUENCE [LARGE SCALE GENOMIC DNA]</scope>
    <source>
        <strain evidence="2 3">S276</strain>
    </source>
</reference>
<feature type="region of interest" description="Disordered" evidence="1">
    <location>
        <begin position="382"/>
        <end position="409"/>
    </location>
</feature>
<accession>A0A388K6Y6</accession>
<gene>
    <name evidence="2" type="ORF">CBR_g53783</name>
</gene>
<feature type="compositionally biased region" description="Basic and acidic residues" evidence="1">
    <location>
        <begin position="568"/>
        <end position="579"/>
    </location>
</feature>
<sequence length="975" mass="108326">MQERQNGMGYFGRMERGSTLCRILGTALATVELHLSGMDTAYETEVGEREAEAKTKEGEGVRRQQGKKAGEMIPYVGPQASMPSPSYPAAQAQPMALPPSPAPSSEGSVPGGGNQGQGNQGNGGRGGGRGGGRNGGGRGGQWDNQGYQGQGNQGNQGSQGSGRTRFDWRTAICQHCDKQGHTIRFCNTRREDERVGLIYSNMDGDIYDQFGKYIDRKVPGGVRVEPQRRVAARQAPPATFRLWQEKDDPPIRVEEVESDEEVTKRLRAGDIKEEPIVVESEEESEEEKVEPSSILLGKMEDLWEKMGRYQQKWVDICEEVKGWRAGIPKSRGQKSYRGQEEIPSPSPEAILSPGVRVEMEREQTDWRREATSTIDRYLATHAQEHPDIKEPVPMEPPREPRQPEGEMGAEIPGRANLRMKGRVPTRETAEEKRARVGKRFEEIWQERQRLEAAGALPDQPRPPKPCGIKEMWDEFFGQHGKGLATPERAGVGTSRMANEYLDRRIRFLAKTSFNRYLMLEADLARKKMKEASHGVRLEAVEAEVQELRALVASPAAIIQDLRQQPQSRADRTEGKKSAEVVDGAGSSRRDDQRESAQGTLGQPSVIGTSQEPPQGRVIMGPEEAKAKREAEKEAFEFRTSTELAIQPETSFGPMLKSLAPQVEDRPQTAVSEPAFGSDEGSMGILLYAVDAMQEEASLFSPKRRVEEPQQGEMTVTMEGVFEGRPQRLDTPEYQPEGVGVRVEPSTQEVDVRQLEPIDIAQSYGMSRETSEASSSPGSQKKKKRLRKSYNPTCFFCKNGEHRALQYPKFMKDKAVRKVTERGGKMYDRQGRVVERSADGGRAQLYRQNQQEMNRLRIWDRGAGLPETFSCRLAASRSSKTLTGSLKSLNVLLRSGMDTSYEAEVGEREAEAKTKEGEGVRRQQGKKAGEVSEPGCEVALGACGCGQGSRVWRSHAGGRGERRLLARFRTKTGREA</sequence>
<protein>
    <submittedName>
        <fullName evidence="2">Uncharacterized protein</fullName>
    </submittedName>
</protein>
<feature type="compositionally biased region" description="Low complexity" evidence="1">
    <location>
        <begin position="78"/>
        <end position="95"/>
    </location>
</feature>
<dbReference type="AlphaFoldDB" id="A0A388K6Y6"/>
<comment type="caution">
    <text evidence="2">The sequence shown here is derived from an EMBL/GenBank/DDBJ whole genome shotgun (WGS) entry which is preliminary data.</text>
</comment>
<feature type="compositionally biased region" description="Basic and acidic residues" evidence="1">
    <location>
        <begin position="46"/>
        <end position="62"/>
    </location>
</feature>
<feature type="region of interest" description="Disordered" evidence="1">
    <location>
        <begin position="329"/>
        <end position="350"/>
    </location>
</feature>
<feature type="region of interest" description="Disordered" evidence="1">
    <location>
        <begin position="902"/>
        <end position="930"/>
    </location>
</feature>
<keyword evidence="3" id="KW-1185">Reference proteome</keyword>
<dbReference type="Gramene" id="GBG65812">
    <property type="protein sequence ID" value="GBG65812"/>
    <property type="gene ID" value="CBR_g53783"/>
</dbReference>
<feature type="compositionally biased region" description="Basic and acidic residues" evidence="1">
    <location>
        <begin position="904"/>
        <end position="920"/>
    </location>
</feature>
<proteinExistence type="predicted"/>
<feature type="compositionally biased region" description="Gly residues" evidence="1">
    <location>
        <begin position="109"/>
        <end position="140"/>
    </location>
</feature>
<feature type="region of interest" description="Disordered" evidence="1">
    <location>
        <begin position="726"/>
        <end position="748"/>
    </location>
</feature>
<feature type="region of interest" description="Disordered" evidence="1">
    <location>
        <begin position="44"/>
        <end position="163"/>
    </location>
</feature>
<feature type="region of interest" description="Disordered" evidence="1">
    <location>
        <begin position="761"/>
        <end position="785"/>
    </location>
</feature>
<dbReference type="Proteomes" id="UP000265515">
    <property type="component" value="Unassembled WGS sequence"/>
</dbReference>
<feature type="compositionally biased region" description="Polar residues" evidence="1">
    <location>
        <begin position="595"/>
        <end position="612"/>
    </location>
</feature>
<feature type="compositionally biased region" description="Gly residues" evidence="1">
    <location>
        <begin position="148"/>
        <end position="160"/>
    </location>
</feature>